<dbReference type="Pfam" id="PF13432">
    <property type="entry name" value="TPR_16"/>
    <property type="match status" value="4"/>
</dbReference>
<dbReference type="SMART" id="SM00028">
    <property type="entry name" value="TPR"/>
    <property type="match status" value="7"/>
</dbReference>
<dbReference type="InterPro" id="IPR019734">
    <property type="entry name" value="TPR_rpt"/>
</dbReference>
<keyword evidence="1" id="KW-0677">Repeat</keyword>
<keyword evidence="2 3" id="KW-0802">TPR repeat</keyword>
<sequence length="616" mass="66756">MARISFSRAVLVAAAVALALPAGAQDGAPGPAPGIDEDAGAYLAARQAVIGSDFAAAARYYKRALAGDSDNPELMENLVLSQLSLGAVEEALPLAQRMEKLGIPSQGAHMVVAGHLIASGNYDALLERSGREYGIGPLIDGLINAWAHMGAGSVAQALEQFDRVAKQKGLRGIALYHKAMALASVGDFEGAEALFSADEGALGQVSRRATMARAEILSQLERNEEALALIHDAFGSELDPALANLASRLESGEQVPFSHVRSVEDGMAEVFLTFAQALAGDTADAYTLIYARMAAFLRPGNVDALLMTADLLDRLGQYDLAEESFSRVPTEDPSHFAAELGRADSLRRADRLDEALDVLKALAERYPALGSVQSALGDLERRQENWEEAVAAYDRAITHTNEDSRDLWFLYYARGIAHERLKHWDEAEADFRHALELQPDQPQVLNYLGYSLVEQKEHLDEALEMIERAVEAEPDSGYIVDSLGWALFRLGRYDESVGHMEKAVRLMPVDPVVNDHLGDVYWAVGRTREARFQWKRALSYYATASEEETSDSDIDPDRIRRKLEAGLDAVLAEEGAPPLHSGDRPGDIQPDESPSGGNSGDDTDDDIGDDTGNGGE</sequence>
<feature type="signal peptide" evidence="5">
    <location>
        <begin position="1"/>
        <end position="24"/>
    </location>
</feature>
<feature type="chain" id="PRO_5012932783" evidence="5">
    <location>
        <begin position="25"/>
        <end position="616"/>
    </location>
</feature>
<evidence type="ECO:0000256" key="2">
    <source>
        <dbReference type="ARBA" id="ARBA00022803"/>
    </source>
</evidence>
<dbReference type="STRING" id="515897.SAMN05421849_1237"/>
<feature type="repeat" description="TPR" evidence="3">
    <location>
        <begin position="408"/>
        <end position="441"/>
    </location>
</feature>
<dbReference type="Gene3D" id="1.25.40.10">
    <property type="entry name" value="Tetratricopeptide repeat domain"/>
    <property type="match status" value="4"/>
</dbReference>
<evidence type="ECO:0000313" key="6">
    <source>
        <dbReference type="EMBL" id="SIT80012.1"/>
    </source>
</evidence>
<evidence type="ECO:0000313" key="7">
    <source>
        <dbReference type="Proteomes" id="UP000192455"/>
    </source>
</evidence>
<dbReference type="EMBL" id="FTPS01000001">
    <property type="protein sequence ID" value="SIT80012.1"/>
    <property type="molecule type" value="Genomic_DNA"/>
</dbReference>
<gene>
    <name evidence="6" type="ORF">SAMN05421849_1237</name>
</gene>
<dbReference type="Proteomes" id="UP000192455">
    <property type="component" value="Unassembled WGS sequence"/>
</dbReference>
<feature type="region of interest" description="Disordered" evidence="4">
    <location>
        <begin position="570"/>
        <end position="616"/>
    </location>
</feature>
<dbReference type="InterPro" id="IPR011990">
    <property type="entry name" value="TPR-like_helical_dom_sf"/>
</dbReference>
<evidence type="ECO:0000256" key="3">
    <source>
        <dbReference type="PROSITE-ProRule" id="PRU00339"/>
    </source>
</evidence>
<protein>
    <submittedName>
        <fullName evidence="6">Tetratricopeptide repeat-containing protein</fullName>
    </submittedName>
</protein>
<dbReference type="PANTHER" id="PTHR44858:SF1">
    <property type="entry name" value="UDP-N-ACETYLGLUCOSAMINE--PEPTIDE N-ACETYLGLUCOSAMINYLTRANSFERASE SPINDLY-RELATED"/>
    <property type="match status" value="1"/>
</dbReference>
<dbReference type="SUPFAM" id="SSF48452">
    <property type="entry name" value="TPR-like"/>
    <property type="match status" value="3"/>
</dbReference>
<dbReference type="AlphaFoldDB" id="A0A1R3WPZ9"/>
<reference evidence="6 7" key="1">
    <citation type="submission" date="2017-01" db="EMBL/GenBank/DDBJ databases">
        <authorList>
            <person name="Mah S.A."/>
            <person name="Swanson W.J."/>
            <person name="Moy G.W."/>
            <person name="Vacquier V.D."/>
        </authorList>
    </citation>
    <scope>NUCLEOTIDE SEQUENCE [LARGE SCALE GENOMIC DNA]</scope>
    <source>
        <strain evidence="6 7">DSM 21219</strain>
    </source>
</reference>
<evidence type="ECO:0000256" key="4">
    <source>
        <dbReference type="SAM" id="MobiDB-lite"/>
    </source>
</evidence>
<evidence type="ECO:0000256" key="1">
    <source>
        <dbReference type="ARBA" id="ARBA00022737"/>
    </source>
</evidence>
<dbReference type="PROSITE" id="PS50005">
    <property type="entry name" value="TPR"/>
    <property type="match status" value="2"/>
</dbReference>
<name>A0A1R3WPZ9_9RHOB</name>
<organism evidence="6 7">
    <name type="scientific">Pontibaca methylaminivorans</name>
    <dbReference type="NCBI Taxonomy" id="515897"/>
    <lineage>
        <taxon>Bacteria</taxon>
        <taxon>Pseudomonadati</taxon>
        <taxon>Pseudomonadota</taxon>
        <taxon>Alphaproteobacteria</taxon>
        <taxon>Rhodobacterales</taxon>
        <taxon>Roseobacteraceae</taxon>
        <taxon>Pontibaca</taxon>
    </lineage>
</organism>
<dbReference type="InterPro" id="IPR050498">
    <property type="entry name" value="Ycf3"/>
</dbReference>
<proteinExistence type="predicted"/>
<dbReference type="Pfam" id="PF13424">
    <property type="entry name" value="TPR_12"/>
    <property type="match status" value="1"/>
</dbReference>
<feature type="repeat" description="TPR" evidence="3">
    <location>
        <begin position="477"/>
        <end position="510"/>
    </location>
</feature>
<keyword evidence="7" id="KW-1185">Reference proteome</keyword>
<accession>A0A1R3WPZ9</accession>
<evidence type="ECO:0000256" key="5">
    <source>
        <dbReference type="SAM" id="SignalP"/>
    </source>
</evidence>
<dbReference type="PANTHER" id="PTHR44858">
    <property type="entry name" value="TETRATRICOPEPTIDE REPEAT PROTEIN 6"/>
    <property type="match status" value="1"/>
</dbReference>
<keyword evidence="5" id="KW-0732">Signal</keyword>